<evidence type="ECO:0000313" key="2">
    <source>
        <dbReference type="Proteomes" id="UP000541154"/>
    </source>
</evidence>
<sequence>MTREDPNEEIVWYIEIREPGLNWDKIFKDDPFYRAISRCISCLKNGSLKAKFTKDNNGGKDGFYSIALTEKHPRGKGPSEGVKDEAQKQLLEELWKYYTRINDPSSSFLGI</sequence>
<name>A0A8H6AE42_PETAA</name>
<dbReference type="AlphaFoldDB" id="A0A8H6AE42"/>
<dbReference type="EMBL" id="SPNV01000003">
    <property type="protein sequence ID" value="KAF5866966.1"/>
    <property type="molecule type" value="Genomic_DNA"/>
</dbReference>
<organism evidence="1 2">
    <name type="scientific">Petromyces alliaceus</name>
    <name type="common">Aspergillus alliaceus</name>
    <dbReference type="NCBI Taxonomy" id="209559"/>
    <lineage>
        <taxon>Eukaryota</taxon>
        <taxon>Fungi</taxon>
        <taxon>Dikarya</taxon>
        <taxon>Ascomycota</taxon>
        <taxon>Pezizomycotina</taxon>
        <taxon>Eurotiomycetes</taxon>
        <taxon>Eurotiomycetidae</taxon>
        <taxon>Eurotiales</taxon>
        <taxon>Aspergillaceae</taxon>
        <taxon>Aspergillus</taxon>
        <taxon>Aspergillus subgen. Circumdati</taxon>
    </lineage>
</organism>
<keyword evidence="2" id="KW-1185">Reference proteome</keyword>
<accession>A0A8H6AE42</accession>
<proteinExistence type="predicted"/>
<dbReference type="Proteomes" id="UP000541154">
    <property type="component" value="Unassembled WGS sequence"/>
</dbReference>
<comment type="caution">
    <text evidence="1">The sequence shown here is derived from an EMBL/GenBank/DDBJ whole genome shotgun (WGS) entry which is preliminary data.</text>
</comment>
<evidence type="ECO:0000313" key="1">
    <source>
        <dbReference type="EMBL" id="KAF5866966.1"/>
    </source>
</evidence>
<protein>
    <submittedName>
        <fullName evidence="1">Uncharacterized protein</fullName>
    </submittedName>
</protein>
<reference evidence="1 2" key="1">
    <citation type="submission" date="2019-04" db="EMBL/GenBank/DDBJ databases">
        <title>Aspergillus burnettii sp. nov., novel species from soil in southeast Queensland.</title>
        <authorList>
            <person name="Gilchrist C.L.M."/>
            <person name="Pitt J.I."/>
            <person name="Lange L."/>
            <person name="Lacey H.J."/>
            <person name="Vuong D."/>
            <person name="Midgley D.J."/>
            <person name="Greenfield P."/>
            <person name="Bradbury M."/>
            <person name="Lacey E."/>
            <person name="Busk P.K."/>
            <person name="Pilgaard B."/>
            <person name="Chooi Y.H."/>
            <person name="Piggott A.M."/>
        </authorList>
    </citation>
    <scope>NUCLEOTIDE SEQUENCE [LARGE SCALE GENOMIC DNA]</scope>
    <source>
        <strain evidence="1 2">FRR 5400</strain>
    </source>
</reference>
<gene>
    <name evidence="1" type="ORF">ETB97_006810</name>
</gene>